<gene>
    <name evidence="1" type="ORF">GCM10020366_40650</name>
</gene>
<accession>A0ABP6RUH3</accession>
<name>A0ABP6RUH3_9PSEU</name>
<protein>
    <recommendedName>
        <fullName evidence="3">Zinc-ribbon domain-containing protein</fullName>
    </recommendedName>
</protein>
<dbReference type="EMBL" id="BAAAYK010000038">
    <property type="protein sequence ID" value="GAA3360480.1"/>
    <property type="molecule type" value="Genomic_DNA"/>
</dbReference>
<proteinExistence type="predicted"/>
<dbReference type="Proteomes" id="UP001500483">
    <property type="component" value="Unassembled WGS sequence"/>
</dbReference>
<sequence>MATDIIHDGIRHCGKVSSWNSLATSLCGKFFHEATYRDTWLSGMPTCPDCVAAKRSGKKR</sequence>
<evidence type="ECO:0000313" key="2">
    <source>
        <dbReference type="Proteomes" id="UP001500483"/>
    </source>
</evidence>
<dbReference type="RefSeq" id="WP_344928713.1">
    <property type="nucleotide sequence ID" value="NZ_BAAAYK010000038.1"/>
</dbReference>
<organism evidence="1 2">
    <name type="scientific">Saccharopolyspora gregorii</name>
    <dbReference type="NCBI Taxonomy" id="33914"/>
    <lineage>
        <taxon>Bacteria</taxon>
        <taxon>Bacillati</taxon>
        <taxon>Actinomycetota</taxon>
        <taxon>Actinomycetes</taxon>
        <taxon>Pseudonocardiales</taxon>
        <taxon>Pseudonocardiaceae</taxon>
        <taxon>Saccharopolyspora</taxon>
    </lineage>
</organism>
<comment type="caution">
    <text evidence="1">The sequence shown here is derived from an EMBL/GenBank/DDBJ whole genome shotgun (WGS) entry which is preliminary data.</text>
</comment>
<reference evidence="2" key="1">
    <citation type="journal article" date="2019" name="Int. J. Syst. Evol. Microbiol.">
        <title>The Global Catalogue of Microorganisms (GCM) 10K type strain sequencing project: providing services to taxonomists for standard genome sequencing and annotation.</title>
        <authorList>
            <consortium name="The Broad Institute Genomics Platform"/>
            <consortium name="The Broad Institute Genome Sequencing Center for Infectious Disease"/>
            <person name="Wu L."/>
            <person name="Ma J."/>
        </authorList>
    </citation>
    <scope>NUCLEOTIDE SEQUENCE [LARGE SCALE GENOMIC DNA]</scope>
    <source>
        <strain evidence="2">JCM 9687</strain>
    </source>
</reference>
<evidence type="ECO:0008006" key="3">
    <source>
        <dbReference type="Google" id="ProtNLM"/>
    </source>
</evidence>
<evidence type="ECO:0000313" key="1">
    <source>
        <dbReference type="EMBL" id="GAA3360480.1"/>
    </source>
</evidence>
<keyword evidence="2" id="KW-1185">Reference proteome</keyword>